<accession>A0A1F5F6C2</accession>
<dbReference type="Gene3D" id="1.20.140.10">
    <property type="entry name" value="Butyryl-CoA Dehydrogenase, subunit A, domain 3"/>
    <property type="match status" value="1"/>
</dbReference>
<dbReference type="Proteomes" id="UP000176191">
    <property type="component" value="Unassembled WGS sequence"/>
</dbReference>
<keyword evidence="2" id="KW-0812">Transmembrane</keyword>
<keyword evidence="2" id="KW-0472">Membrane</keyword>
<keyword evidence="1" id="KW-0175">Coiled coil</keyword>
<name>A0A1F5F6C2_9BACT</name>
<feature type="coiled-coil region" evidence="1">
    <location>
        <begin position="39"/>
        <end position="86"/>
    </location>
</feature>
<evidence type="ECO:0000313" key="4">
    <source>
        <dbReference type="Proteomes" id="UP000176191"/>
    </source>
</evidence>
<reference evidence="3 4" key="1">
    <citation type="journal article" date="2016" name="Nat. Commun.">
        <title>Thousands of microbial genomes shed light on interconnected biogeochemical processes in an aquifer system.</title>
        <authorList>
            <person name="Anantharaman K."/>
            <person name="Brown C.T."/>
            <person name="Hug L.A."/>
            <person name="Sharon I."/>
            <person name="Castelle C.J."/>
            <person name="Probst A.J."/>
            <person name="Thomas B.C."/>
            <person name="Singh A."/>
            <person name="Wilkins M.J."/>
            <person name="Karaoz U."/>
            <person name="Brodie E.L."/>
            <person name="Williams K.H."/>
            <person name="Hubbard S.S."/>
            <person name="Banfield J.F."/>
        </authorList>
    </citation>
    <scope>NUCLEOTIDE SEQUENCE [LARGE SCALE GENOMIC DNA]</scope>
</reference>
<organism evidence="3 4">
    <name type="scientific">Candidatus Collierbacteria bacterium RIFOXYA2_FULL_46_10</name>
    <dbReference type="NCBI Taxonomy" id="1817726"/>
    <lineage>
        <taxon>Bacteria</taxon>
        <taxon>Candidatus Collieribacteriota</taxon>
    </lineage>
</organism>
<keyword evidence="2" id="KW-1133">Transmembrane helix</keyword>
<proteinExistence type="predicted"/>
<comment type="caution">
    <text evidence="3">The sequence shown here is derived from an EMBL/GenBank/DDBJ whole genome shotgun (WGS) entry which is preliminary data.</text>
</comment>
<evidence type="ECO:0000256" key="2">
    <source>
        <dbReference type="SAM" id="Phobius"/>
    </source>
</evidence>
<gene>
    <name evidence="3" type="ORF">A2228_02965</name>
</gene>
<feature type="transmembrane region" description="Helical" evidence="2">
    <location>
        <begin position="12"/>
        <end position="32"/>
    </location>
</feature>
<protein>
    <recommendedName>
        <fullName evidence="5">YtxH domain-containing protein</fullName>
    </recommendedName>
</protein>
<sequence length="111" mass="11861">MSDYNSPPSDHSGFLSGLALGLVLGAAGSYYLENTEQGKKMLANLKDQAKDAVESIKDNPALAEKIADLQSTIDQARSTVNSAAERVADATSVETTSKKTFFQRHGLSLKK</sequence>
<evidence type="ECO:0008006" key="5">
    <source>
        <dbReference type="Google" id="ProtNLM"/>
    </source>
</evidence>
<evidence type="ECO:0000256" key="1">
    <source>
        <dbReference type="SAM" id="Coils"/>
    </source>
</evidence>
<evidence type="ECO:0000313" key="3">
    <source>
        <dbReference type="EMBL" id="OGD75203.1"/>
    </source>
</evidence>
<dbReference type="AlphaFoldDB" id="A0A1F5F6C2"/>
<dbReference type="EMBL" id="MFAK01000013">
    <property type="protein sequence ID" value="OGD75203.1"/>
    <property type="molecule type" value="Genomic_DNA"/>
</dbReference>